<dbReference type="GO" id="GO:0005525">
    <property type="term" value="F:GTP binding"/>
    <property type="evidence" value="ECO:0007669"/>
    <property type="project" value="UniProtKB-KW"/>
</dbReference>
<dbReference type="CDD" id="cd00882">
    <property type="entry name" value="Ras_like_GTPase"/>
    <property type="match status" value="1"/>
</dbReference>
<dbReference type="SUPFAM" id="SSF52540">
    <property type="entry name" value="P-loop containing nucleoside triphosphate hydrolases"/>
    <property type="match status" value="1"/>
</dbReference>
<keyword evidence="2" id="KW-0175">Coiled coil</keyword>
<evidence type="ECO:0000256" key="1">
    <source>
        <dbReference type="RuleBase" id="RU004560"/>
    </source>
</evidence>
<keyword evidence="1" id="KW-0547">Nucleotide-binding</keyword>
<name>A0A8H5D022_9AGAR</name>
<feature type="region of interest" description="Disordered" evidence="3">
    <location>
        <begin position="40"/>
        <end position="170"/>
    </location>
</feature>
<proteinExistence type="inferred from homology"/>
<evidence type="ECO:0000256" key="2">
    <source>
        <dbReference type="SAM" id="Coils"/>
    </source>
</evidence>
<keyword evidence="6" id="KW-1185">Reference proteome</keyword>
<protein>
    <recommendedName>
        <fullName evidence="4">Septin-type G domain-containing protein</fullName>
    </recommendedName>
</protein>
<dbReference type="InterPro" id="IPR027417">
    <property type="entry name" value="P-loop_NTPase"/>
</dbReference>
<sequence>MFLPPFSFRLFNTSFNTRRSSCINFSLVRMQGLQGDSEGWESVNLSMDSPGAEPNRRSKESLSVPSEQTTRAEGRETTEDKGGESSGKENWRKATQDPDDAPSVSFPTLVAPENTSSNNTIGNQRDNELANNPASAPRIWTDMSLRGQAQSERRSAKSKLGTPNVDDENTCDDAGLMANATTHSAESSAEQPSVVNALNTFASSRSTPQRISGLKNTLLRMLSDILLTSRPHIRPPMRVYEPWDFTGISHAAPVGVEDLNEDDMIIVVMGPTGSGKSTFIRTVTGVANYDDNEVGHRLMSATSEISALRITFTNRHNTNLVLVDTPGFNDTNKSDYHVLETIVQWFRRMHERKRDSGANEKPTKLRISGILYLHRITDIRLKGSILKNFEMFQKLCGEKFYDRVVITTTMWPNKDDSGFDPEEEEDCRNRDQQLKEKYWKFMVTSGSRVCSFTGNPESARGIINQVVDAERENQRRLHERIVLIQQEIVNEAKSIPRTRAGRHLHGIMEEKVERQSGILEQLKTELTHSEGHNAEVIEELLSQLRSLQQEKEEAAMDLQKLERHRRWNALMNIFRRD</sequence>
<keyword evidence="1" id="KW-0342">GTP-binding</keyword>
<dbReference type="OrthoDB" id="8954335at2759"/>
<reference evidence="5 6" key="1">
    <citation type="journal article" date="2020" name="ISME J.">
        <title>Uncovering the hidden diversity of litter-decomposition mechanisms in mushroom-forming fungi.</title>
        <authorList>
            <person name="Floudas D."/>
            <person name="Bentzer J."/>
            <person name="Ahren D."/>
            <person name="Johansson T."/>
            <person name="Persson P."/>
            <person name="Tunlid A."/>
        </authorList>
    </citation>
    <scope>NUCLEOTIDE SEQUENCE [LARGE SCALE GENOMIC DNA]</scope>
    <source>
        <strain evidence="5 6">CBS 146.42</strain>
    </source>
</reference>
<feature type="compositionally biased region" description="Polar residues" evidence="3">
    <location>
        <begin position="113"/>
        <end position="134"/>
    </location>
</feature>
<gene>
    <name evidence="5" type="ORF">D9756_008403</name>
</gene>
<dbReference type="Gene3D" id="3.40.50.300">
    <property type="entry name" value="P-loop containing nucleotide triphosphate hydrolases"/>
    <property type="match status" value="1"/>
</dbReference>
<feature type="coiled-coil region" evidence="2">
    <location>
        <begin position="537"/>
        <end position="564"/>
    </location>
</feature>
<evidence type="ECO:0000313" key="5">
    <source>
        <dbReference type="EMBL" id="KAF5351182.1"/>
    </source>
</evidence>
<comment type="similarity">
    <text evidence="1">Belongs to the TRAFAC class TrmE-Era-EngA-EngB-Septin-like GTPase superfamily. Septin GTPase family.</text>
</comment>
<evidence type="ECO:0000313" key="6">
    <source>
        <dbReference type="Proteomes" id="UP000559027"/>
    </source>
</evidence>
<evidence type="ECO:0000256" key="3">
    <source>
        <dbReference type="SAM" id="MobiDB-lite"/>
    </source>
</evidence>
<dbReference type="Proteomes" id="UP000559027">
    <property type="component" value="Unassembled WGS sequence"/>
</dbReference>
<feature type="domain" description="Septin-type G" evidence="4">
    <location>
        <begin position="263"/>
        <end position="380"/>
    </location>
</feature>
<dbReference type="AlphaFoldDB" id="A0A8H5D022"/>
<accession>A0A8H5D022</accession>
<organism evidence="5 6">
    <name type="scientific">Leucocoprinus leucothites</name>
    <dbReference type="NCBI Taxonomy" id="201217"/>
    <lineage>
        <taxon>Eukaryota</taxon>
        <taxon>Fungi</taxon>
        <taxon>Dikarya</taxon>
        <taxon>Basidiomycota</taxon>
        <taxon>Agaricomycotina</taxon>
        <taxon>Agaricomycetes</taxon>
        <taxon>Agaricomycetidae</taxon>
        <taxon>Agaricales</taxon>
        <taxon>Agaricineae</taxon>
        <taxon>Agaricaceae</taxon>
        <taxon>Leucocoprinus</taxon>
    </lineage>
</organism>
<feature type="compositionally biased region" description="Basic and acidic residues" evidence="3">
    <location>
        <begin position="70"/>
        <end position="96"/>
    </location>
</feature>
<dbReference type="EMBL" id="JAACJO010000013">
    <property type="protein sequence ID" value="KAF5351182.1"/>
    <property type="molecule type" value="Genomic_DNA"/>
</dbReference>
<evidence type="ECO:0000259" key="4">
    <source>
        <dbReference type="Pfam" id="PF00735"/>
    </source>
</evidence>
<dbReference type="Pfam" id="PF00735">
    <property type="entry name" value="Septin"/>
    <property type="match status" value="1"/>
</dbReference>
<comment type="caution">
    <text evidence="5">The sequence shown here is derived from an EMBL/GenBank/DDBJ whole genome shotgun (WGS) entry which is preliminary data.</text>
</comment>
<dbReference type="InterPro" id="IPR030379">
    <property type="entry name" value="G_SEPTIN_dom"/>
</dbReference>